<dbReference type="Pfam" id="PF13186">
    <property type="entry name" value="SPASM"/>
    <property type="match status" value="1"/>
</dbReference>
<evidence type="ECO:0000259" key="7">
    <source>
        <dbReference type="PROSITE" id="PS51918"/>
    </source>
</evidence>
<keyword evidence="2" id="KW-0004">4Fe-4S</keyword>
<proteinExistence type="predicted"/>
<name>A0A3S9T1V8_9FIRM</name>
<dbReference type="InterPro" id="IPR050377">
    <property type="entry name" value="Radical_SAM_PqqE_MftC-like"/>
</dbReference>
<dbReference type="Gene3D" id="3.20.20.70">
    <property type="entry name" value="Aldolase class I"/>
    <property type="match status" value="1"/>
</dbReference>
<keyword evidence="4" id="KW-0479">Metal-binding</keyword>
<keyword evidence="3" id="KW-0949">S-adenosyl-L-methionine</keyword>
<dbReference type="KEGG" id="aft:BBF96_14805"/>
<dbReference type="SUPFAM" id="SSF102114">
    <property type="entry name" value="Radical SAM enzymes"/>
    <property type="match status" value="1"/>
</dbReference>
<evidence type="ECO:0000256" key="5">
    <source>
        <dbReference type="ARBA" id="ARBA00023004"/>
    </source>
</evidence>
<dbReference type="InterPro" id="IPR013785">
    <property type="entry name" value="Aldolase_TIM"/>
</dbReference>
<evidence type="ECO:0000313" key="9">
    <source>
        <dbReference type="Proteomes" id="UP000267250"/>
    </source>
</evidence>
<comment type="cofactor">
    <cofactor evidence="1">
        <name>[4Fe-4S] cluster</name>
        <dbReference type="ChEBI" id="CHEBI:49883"/>
    </cofactor>
</comment>
<dbReference type="Pfam" id="PF04055">
    <property type="entry name" value="Radical_SAM"/>
    <property type="match status" value="1"/>
</dbReference>
<dbReference type="Proteomes" id="UP000267250">
    <property type="component" value="Chromosome"/>
</dbReference>
<dbReference type="InterPro" id="IPR023885">
    <property type="entry name" value="4Fe4S-binding_SPASM_dom"/>
</dbReference>
<dbReference type="InterPro" id="IPR058240">
    <property type="entry name" value="rSAM_sf"/>
</dbReference>
<protein>
    <recommendedName>
        <fullName evidence="7">Radical SAM core domain-containing protein</fullName>
    </recommendedName>
</protein>
<dbReference type="CDD" id="cd01335">
    <property type="entry name" value="Radical_SAM"/>
    <property type="match status" value="1"/>
</dbReference>
<dbReference type="NCBIfam" id="TIGR04085">
    <property type="entry name" value="rSAM_more_4Fe4S"/>
    <property type="match status" value="1"/>
</dbReference>
<dbReference type="GO" id="GO:0003824">
    <property type="term" value="F:catalytic activity"/>
    <property type="evidence" value="ECO:0007669"/>
    <property type="project" value="InterPro"/>
</dbReference>
<dbReference type="PIRSF" id="PIRSF037420">
    <property type="entry name" value="PQQ_syn_pqqE"/>
    <property type="match status" value="1"/>
</dbReference>
<accession>A0A3S9T1V8</accession>
<dbReference type="InterPro" id="IPR017200">
    <property type="entry name" value="PqqE-like"/>
</dbReference>
<organism evidence="8 9">
    <name type="scientific">Anoxybacter fermentans</name>
    <dbReference type="NCBI Taxonomy" id="1323375"/>
    <lineage>
        <taxon>Bacteria</taxon>
        <taxon>Bacillati</taxon>
        <taxon>Bacillota</taxon>
        <taxon>Clostridia</taxon>
        <taxon>Halanaerobiales</taxon>
        <taxon>Anoxybacter</taxon>
    </lineage>
</organism>
<keyword evidence="9" id="KW-1185">Reference proteome</keyword>
<dbReference type="SMART" id="SM00729">
    <property type="entry name" value="Elp3"/>
    <property type="match status" value="1"/>
</dbReference>
<dbReference type="SFLD" id="SFLDS00029">
    <property type="entry name" value="Radical_SAM"/>
    <property type="match status" value="1"/>
</dbReference>
<gene>
    <name evidence="8" type="ORF">BBF96_14805</name>
</gene>
<dbReference type="GO" id="GO:0046872">
    <property type="term" value="F:metal ion binding"/>
    <property type="evidence" value="ECO:0007669"/>
    <property type="project" value="UniProtKB-KW"/>
</dbReference>
<evidence type="ECO:0000256" key="4">
    <source>
        <dbReference type="ARBA" id="ARBA00022723"/>
    </source>
</evidence>
<evidence type="ECO:0000256" key="1">
    <source>
        <dbReference type="ARBA" id="ARBA00001966"/>
    </source>
</evidence>
<dbReference type="AlphaFoldDB" id="A0A3S9T1V8"/>
<keyword evidence="6" id="KW-0411">Iron-sulfur</keyword>
<dbReference type="SFLD" id="SFLDG01386">
    <property type="entry name" value="main_SPASM_domain-containing"/>
    <property type="match status" value="1"/>
</dbReference>
<evidence type="ECO:0000256" key="2">
    <source>
        <dbReference type="ARBA" id="ARBA00022485"/>
    </source>
</evidence>
<dbReference type="OrthoDB" id="7021155at2"/>
<dbReference type="EMBL" id="CP016379">
    <property type="protein sequence ID" value="AZR74544.1"/>
    <property type="molecule type" value="Genomic_DNA"/>
</dbReference>
<reference evidence="8 9" key="1">
    <citation type="submission" date="2016-07" db="EMBL/GenBank/DDBJ databases">
        <title>Genome and transcriptome analysis of iron-reducing fermentative bacteria Anoxybacter fermentans.</title>
        <authorList>
            <person name="Zeng X."/>
            <person name="Shao Z."/>
        </authorList>
    </citation>
    <scope>NUCLEOTIDE SEQUENCE [LARGE SCALE GENOMIC DNA]</scope>
    <source>
        <strain evidence="8 9">DY22613</strain>
    </source>
</reference>
<dbReference type="PANTHER" id="PTHR11228:SF7">
    <property type="entry name" value="PQQA PEPTIDE CYCLASE"/>
    <property type="match status" value="1"/>
</dbReference>
<feature type="domain" description="Radical SAM core" evidence="7">
    <location>
        <begin position="4"/>
        <end position="229"/>
    </location>
</feature>
<dbReference type="PANTHER" id="PTHR11228">
    <property type="entry name" value="RADICAL SAM DOMAIN PROTEIN"/>
    <property type="match status" value="1"/>
</dbReference>
<dbReference type="InterPro" id="IPR006638">
    <property type="entry name" value="Elp3/MiaA/NifB-like_rSAM"/>
</dbReference>
<evidence type="ECO:0000256" key="3">
    <source>
        <dbReference type="ARBA" id="ARBA00022691"/>
    </source>
</evidence>
<evidence type="ECO:0000313" key="8">
    <source>
        <dbReference type="EMBL" id="AZR74544.1"/>
    </source>
</evidence>
<keyword evidence="5" id="KW-0408">Iron</keyword>
<sequence>MFKIKNPNQCLLSITEKCNFSCIHCFTDSSKKLENVMSLDLFKNCIQQLNDLGVIWINLTGGEPLLHPKIKKILEIAFSFGEQHIFTLLSNGSNWNDDLITLIEKDYKKHQLKIQFSIDGFDYQTFSSIRKGSTINDFENLIDVILKLKQRNHHITVFHTVTKKTLGNALETARFVLEKLNVNQVVLDPLFISGRAKKNFNELVYSYDEWKELLRHVTIIKRDNLWGSLSKRLQMTFFTFYELVIPLKELGMEQELKEIWHFDEEVFFRYRPIWCEAGVTDLCINSRGDVFPCVPAISTNFVAGNIQEQSLSEIWFKSDLFNWFREIQFEVIKKEPCIDCEFKRICGGGCRISAQALLNDRTAPDPRCPKVRDYLKYYGEGDTNEGRS</sequence>
<dbReference type="GO" id="GO:0051539">
    <property type="term" value="F:4 iron, 4 sulfur cluster binding"/>
    <property type="evidence" value="ECO:0007669"/>
    <property type="project" value="UniProtKB-KW"/>
</dbReference>
<dbReference type="InterPro" id="IPR007197">
    <property type="entry name" value="rSAM"/>
</dbReference>
<dbReference type="SFLD" id="SFLDG01067">
    <property type="entry name" value="SPASM/twitch_domain_containing"/>
    <property type="match status" value="1"/>
</dbReference>
<dbReference type="PROSITE" id="PS51918">
    <property type="entry name" value="RADICAL_SAM"/>
    <property type="match status" value="1"/>
</dbReference>
<dbReference type="RefSeq" id="WP_127017905.1">
    <property type="nucleotide sequence ID" value="NZ_CP016379.1"/>
</dbReference>
<evidence type="ECO:0000256" key="6">
    <source>
        <dbReference type="ARBA" id="ARBA00023014"/>
    </source>
</evidence>